<dbReference type="InterPro" id="IPR029058">
    <property type="entry name" value="AB_hydrolase_fold"/>
</dbReference>
<dbReference type="Pfam" id="PF00135">
    <property type="entry name" value="COesterase"/>
    <property type="match status" value="1"/>
</dbReference>
<dbReference type="AlphaFoldDB" id="A0A0M3JA57"/>
<reference evidence="3 4" key="2">
    <citation type="submission" date="2018-11" db="EMBL/GenBank/DDBJ databases">
        <authorList>
            <consortium name="Pathogen Informatics"/>
        </authorList>
    </citation>
    <scope>NUCLEOTIDE SEQUENCE [LARGE SCALE GENOMIC DNA]</scope>
</reference>
<evidence type="ECO:0000313" key="4">
    <source>
        <dbReference type="Proteomes" id="UP000267096"/>
    </source>
</evidence>
<keyword evidence="1" id="KW-0732">Signal</keyword>
<protein>
    <submittedName>
        <fullName evidence="5">COesterase domain-containing protein</fullName>
    </submittedName>
</protein>
<dbReference type="WBParaSite" id="ASIM_0000447701-mRNA-1">
    <property type="protein sequence ID" value="ASIM_0000447701-mRNA-1"/>
    <property type="gene ID" value="ASIM_0000447701"/>
</dbReference>
<reference evidence="5" key="1">
    <citation type="submission" date="2017-02" db="UniProtKB">
        <authorList>
            <consortium name="WormBaseParasite"/>
        </authorList>
    </citation>
    <scope>IDENTIFICATION</scope>
</reference>
<feature type="domain" description="Carboxylesterase type B" evidence="2">
    <location>
        <begin position="65"/>
        <end position="125"/>
    </location>
</feature>
<gene>
    <name evidence="3" type="ORF">ASIM_LOCUS4291</name>
</gene>
<keyword evidence="4" id="KW-1185">Reference proteome</keyword>
<dbReference type="OrthoDB" id="5842897at2759"/>
<feature type="signal peptide" evidence="1">
    <location>
        <begin position="1"/>
        <end position="26"/>
    </location>
</feature>
<organism evidence="5">
    <name type="scientific">Anisakis simplex</name>
    <name type="common">Herring worm</name>
    <dbReference type="NCBI Taxonomy" id="6269"/>
    <lineage>
        <taxon>Eukaryota</taxon>
        <taxon>Metazoa</taxon>
        <taxon>Ecdysozoa</taxon>
        <taxon>Nematoda</taxon>
        <taxon>Chromadorea</taxon>
        <taxon>Rhabditida</taxon>
        <taxon>Spirurina</taxon>
        <taxon>Ascaridomorpha</taxon>
        <taxon>Ascaridoidea</taxon>
        <taxon>Anisakidae</taxon>
        <taxon>Anisakis</taxon>
        <taxon>Anisakis simplex complex</taxon>
    </lineage>
</organism>
<dbReference type="EMBL" id="UYRR01007355">
    <property type="protein sequence ID" value="VDK23527.1"/>
    <property type="molecule type" value="Genomic_DNA"/>
</dbReference>
<dbReference type="PROSITE" id="PS51257">
    <property type="entry name" value="PROKAR_LIPOPROTEIN"/>
    <property type="match status" value="1"/>
</dbReference>
<dbReference type="Gene3D" id="3.40.50.1820">
    <property type="entry name" value="alpha/beta hydrolase"/>
    <property type="match status" value="1"/>
</dbReference>
<dbReference type="InterPro" id="IPR002018">
    <property type="entry name" value="CarbesteraseB"/>
</dbReference>
<dbReference type="InterPro" id="IPR050309">
    <property type="entry name" value="Type-B_Carboxylest/Lipase"/>
</dbReference>
<sequence>MRRAIDGLTLLYVLMLNGFIVACCTAELRKLDTPLGTLIGYRANFEIDVSSLNLGWDRWKLYYGEADVFLGVPYAKPPVGDLRFKRPVALDRFTADGRPYDATYQHPMCPQLSSTPNATMSEDCL</sequence>
<dbReference type="SUPFAM" id="SSF53474">
    <property type="entry name" value="alpha/beta-Hydrolases"/>
    <property type="match status" value="1"/>
</dbReference>
<feature type="chain" id="PRO_5043120898" evidence="1">
    <location>
        <begin position="27"/>
        <end position="125"/>
    </location>
</feature>
<dbReference type="PANTHER" id="PTHR11559">
    <property type="entry name" value="CARBOXYLESTERASE"/>
    <property type="match status" value="1"/>
</dbReference>
<accession>A0A0M3JA57</accession>
<evidence type="ECO:0000256" key="1">
    <source>
        <dbReference type="SAM" id="SignalP"/>
    </source>
</evidence>
<evidence type="ECO:0000313" key="5">
    <source>
        <dbReference type="WBParaSite" id="ASIM_0000447701-mRNA-1"/>
    </source>
</evidence>
<name>A0A0M3JA57_ANISI</name>
<dbReference type="Proteomes" id="UP000267096">
    <property type="component" value="Unassembled WGS sequence"/>
</dbReference>
<proteinExistence type="predicted"/>
<evidence type="ECO:0000259" key="2">
    <source>
        <dbReference type="Pfam" id="PF00135"/>
    </source>
</evidence>
<evidence type="ECO:0000313" key="3">
    <source>
        <dbReference type="EMBL" id="VDK23527.1"/>
    </source>
</evidence>